<keyword evidence="9 11" id="KW-0472">Membrane</keyword>
<evidence type="ECO:0000256" key="11">
    <source>
        <dbReference type="SAM" id="Phobius"/>
    </source>
</evidence>
<reference evidence="12" key="2">
    <citation type="submission" date="2025-08" db="UniProtKB">
        <authorList>
            <consortium name="Ensembl"/>
        </authorList>
    </citation>
    <scope>IDENTIFICATION</scope>
</reference>
<dbReference type="PROSITE" id="PS01346">
    <property type="entry name" value="CLAUDIN"/>
    <property type="match status" value="1"/>
</dbReference>
<evidence type="ECO:0000256" key="8">
    <source>
        <dbReference type="ARBA" id="ARBA00022989"/>
    </source>
</evidence>
<dbReference type="GO" id="GO:0045216">
    <property type="term" value="P:cell-cell junction organization"/>
    <property type="evidence" value="ECO:0007669"/>
    <property type="project" value="Ensembl"/>
</dbReference>
<dbReference type="GO" id="GO:0016327">
    <property type="term" value="C:apicolateral plasma membrane"/>
    <property type="evidence" value="ECO:0007669"/>
    <property type="project" value="Ensembl"/>
</dbReference>
<accession>A0A4X2JTW1</accession>
<dbReference type="STRING" id="29139.ENSVURP00010000527"/>
<evidence type="ECO:0000256" key="7">
    <source>
        <dbReference type="ARBA" id="ARBA00022949"/>
    </source>
</evidence>
<evidence type="ECO:0000256" key="2">
    <source>
        <dbReference type="ARBA" id="ARBA00004651"/>
    </source>
</evidence>
<dbReference type="GeneTree" id="ENSGT00940000163060"/>
<evidence type="ECO:0000256" key="1">
    <source>
        <dbReference type="ARBA" id="ARBA00004435"/>
    </source>
</evidence>
<evidence type="ECO:0000256" key="9">
    <source>
        <dbReference type="ARBA" id="ARBA00023136"/>
    </source>
</evidence>
<evidence type="ECO:0000256" key="6">
    <source>
        <dbReference type="ARBA" id="ARBA00022692"/>
    </source>
</evidence>
<dbReference type="FunFam" id="1.20.140.150:FF:000001">
    <property type="entry name" value="Claudin"/>
    <property type="match status" value="1"/>
</dbReference>
<dbReference type="InterPro" id="IPR006187">
    <property type="entry name" value="Claudin"/>
</dbReference>
<dbReference type="Proteomes" id="UP000314987">
    <property type="component" value="Unassembled WGS sequence"/>
</dbReference>
<dbReference type="InterPro" id="IPR004031">
    <property type="entry name" value="PMP22/EMP/MP20/Claudin"/>
</dbReference>
<evidence type="ECO:0000256" key="10">
    <source>
        <dbReference type="SAM" id="MobiDB-lite"/>
    </source>
</evidence>
<feature type="transmembrane region" description="Helical" evidence="11">
    <location>
        <begin position="182"/>
        <end position="204"/>
    </location>
</feature>
<keyword evidence="7" id="KW-0965">Cell junction</keyword>
<dbReference type="PRINTS" id="PR01077">
    <property type="entry name" value="CLAUDIN"/>
</dbReference>
<dbReference type="OMA" id="NHYMARY"/>
<proteinExistence type="inferred from homology"/>
<comment type="similarity">
    <text evidence="3">Belongs to the claudin family.</text>
</comment>
<dbReference type="AlphaFoldDB" id="A0A4X2JTW1"/>
<dbReference type="GO" id="GO:0001618">
    <property type="term" value="F:virus receptor activity"/>
    <property type="evidence" value="ECO:0007669"/>
    <property type="project" value="Ensembl"/>
</dbReference>
<protein>
    <submittedName>
        <fullName evidence="12">Claudin 6</fullName>
    </submittedName>
</protein>
<feature type="transmembrane region" description="Helical" evidence="11">
    <location>
        <begin position="60"/>
        <end position="83"/>
    </location>
</feature>
<feature type="transmembrane region" description="Helical" evidence="11">
    <location>
        <begin position="224"/>
        <end position="241"/>
    </location>
</feature>
<reference evidence="13" key="1">
    <citation type="submission" date="2018-12" db="EMBL/GenBank/DDBJ databases">
        <authorList>
            <person name="Yazar S."/>
        </authorList>
    </citation>
    <scope>NUCLEOTIDE SEQUENCE [LARGE SCALE GENOMIC DNA]</scope>
</reference>
<reference evidence="12" key="3">
    <citation type="submission" date="2025-09" db="UniProtKB">
        <authorList>
            <consortium name="Ensembl"/>
        </authorList>
    </citation>
    <scope>IDENTIFICATION</scope>
</reference>
<feature type="transmembrane region" description="Helical" evidence="11">
    <location>
        <begin position="142"/>
        <end position="162"/>
    </location>
</feature>
<evidence type="ECO:0000256" key="5">
    <source>
        <dbReference type="ARBA" id="ARBA00022475"/>
    </source>
</evidence>
<dbReference type="GO" id="GO:0005198">
    <property type="term" value="F:structural molecule activity"/>
    <property type="evidence" value="ECO:0007669"/>
    <property type="project" value="InterPro"/>
</dbReference>
<sequence>MLEYWAGVSAPPWGRRVASDVTGALAASLRPPPPPPFPILYPDLWLHPFLPRQVFSKPPFMASAGLQLLGIILSLLGWISGIVSCAMPMWKVTAFIGNNIVVAQVVWEGLWMNCVVQSTGQMQCKVHDSMLALSHDVQASRALMVVALLLALVGLLIYLAGAKCTTCVEDEEPKARLVLTSGVIFLITAVLVLIPVCWTAHVIIRNFYNPLVADAQKRELGHSLYVGWAAASLFILGGSLLCCTCPSGNSRGTSHYVARYSASAPPAGSRGPSEYPTKNYV</sequence>
<gene>
    <name evidence="12" type="primary">CLDN6</name>
</gene>
<dbReference type="Ensembl" id="ENSVURT00010000631.1">
    <property type="protein sequence ID" value="ENSVURP00010000527.1"/>
    <property type="gene ID" value="ENSVURG00010000496.1"/>
</dbReference>
<dbReference type="InterPro" id="IPR017974">
    <property type="entry name" value="Claudin_CS"/>
</dbReference>
<dbReference type="PANTHER" id="PTHR12002">
    <property type="entry name" value="CLAUDIN"/>
    <property type="match status" value="1"/>
</dbReference>
<dbReference type="Gene3D" id="1.20.140.150">
    <property type="match status" value="1"/>
</dbReference>
<keyword evidence="4" id="KW-0796">Tight junction</keyword>
<dbReference type="GO" id="GO:0005923">
    <property type="term" value="C:bicellular tight junction"/>
    <property type="evidence" value="ECO:0007669"/>
    <property type="project" value="UniProtKB-SubCell"/>
</dbReference>
<evidence type="ECO:0000256" key="3">
    <source>
        <dbReference type="ARBA" id="ARBA00008295"/>
    </source>
</evidence>
<comment type="subcellular location">
    <subcellularLocation>
        <location evidence="1">Cell junction</location>
        <location evidence="1">Tight junction</location>
    </subcellularLocation>
    <subcellularLocation>
        <location evidence="2">Cell membrane</location>
        <topology evidence="2">Multi-pass membrane protein</topology>
    </subcellularLocation>
</comment>
<feature type="region of interest" description="Disordered" evidence="10">
    <location>
        <begin position="262"/>
        <end position="281"/>
    </location>
</feature>
<evidence type="ECO:0000313" key="12">
    <source>
        <dbReference type="Ensembl" id="ENSVURP00010000527.1"/>
    </source>
</evidence>
<evidence type="ECO:0000256" key="4">
    <source>
        <dbReference type="ARBA" id="ARBA00022427"/>
    </source>
</evidence>
<keyword evidence="5" id="KW-1003">Cell membrane</keyword>
<keyword evidence="13" id="KW-1185">Reference proteome</keyword>
<evidence type="ECO:0000313" key="13">
    <source>
        <dbReference type="Proteomes" id="UP000314987"/>
    </source>
</evidence>
<organism evidence="12 13">
    <name type="scientific">Vombatus ursinus</name>
    <name type="common">Common wombat</name>
    <dbReference type="NCBI Taxonomy" id="29139"/>
    <lineage>
        <taxon>Eukaryota</taxon>
        <taxon>Metazoa</taxon>
        <taxon>Chordata</taxon>
        <taxon>Craniata</taxon>
        <taxon>Vertebrata</taxon>
        <taxon>Euteleostomi</taxon>
        <taxon>Mammalia</taxon>
        <taxon>Metatheria</taxon>
        <taxon>Diprotodontia</taxon>
        <taxon>Vombatidae</taxon>
        <taxon>Vombatus</taxon>
    </lineage>
</organism>
<keyword evidence="6 11" id="KW-0812">Transmembrane</keyword>
<name>A0A4X2JTW1_VOMUR</name>
<dbReference type="Pfam" id="PF00822">
    <property type="entry name" value="PMP22_Claudin"/>
    <property type="match status" value="1"/>
</dbReference>
<keyword evidence="8 11" id="KW-1133">Transmembrane helix</keyword>